<dbReference type="SUPFAM" id="SSF50475">
    <property type="entry name" value="FMN-binding split barrel"/>
    <property type="match status" value="1"/>
</dbReference>
<dbReference type="Proteomes" id="UP000030377">
    <property type="component" value="Unassembled WGS sequence"/>
</dbReference>
<dbReference type="RefSeq" id="WP_028158585.1">
    <property type="nucleotide sequence ID" value="NZ_CP081350.1"/>
</dbReference>
<dbReference type="InterPro" id="IPR012349">
    <property type="entry name" value="Split_barrel_FMN-bd"/>
</dbReference>
<dbReference type="AlphaFoldDB" id="A0A0A3XGJ0"/>
<dbReference type="InterPro" id="IPR011576">
    <property type="entry name" value="Pyridox_Oxase_N"/>
</dbReference>
<protein>
    <submittedName>
        <fullName evidence="2">Pyridoxamine 5'-phosphate oxidase</fullName>
    </submittedName>
</protein>
<dbReference type="Gene3D" id="2.30.110.10">
    <property type="entry name" value="Electron Transport, Fmn-binding Protein, Chain A"/>
    <property type="match status" value="1"/>
</dbReference>
<accession>A0A0A3XGJ0</accession>
<sequence length="189" mass="20911">MGRQFARIEPEHRAFIERQKIFFVASAPPKGRVNVSPKGLSSFQVLGESDVAYLDCTGSGSETRAHLVASDDKRLTIMFCAFDGDPVILRLYGQGRSLMRGTPEYADLAPKFEDMAGARQIVRLSVDLVQTSCGMGVPLFDYRQERGSLVRYWTAQGINNLRKYWGLKNMKSIDGLPTGFAPDSMAPPG</sequence>
<comment type="caution">
    <text evidence="2">The sequence shown here is derived from an EMBL/GenBank/DDBJ whole genome shotgun (WGS) entry which is preliminary data.</text>
</comment>
<reference evidence="2 3" key="1">
    <citation type="submission" date="2014-09" db="EMBL/GenBank/DDBJ databases">
        <title>Draft genome of Bradyrhizobium japonicum Is-34.</title>
        <authorList>
            <person name="Tsurumaru H."/>
            <person name="Yamakawa T."/>
            <person name="Hashimoto S."/>
            <person name="Okizaki K."/>
            <person name="Kanesaki Y."/>
            <person name="Yoshikawa H."/>
            <person name="Yajima S."/>
        </authorList>
    </citation>
    <scope>NUCLEOTIDE SEQUENCE [LARGE SCALE GENOMIC DNA]</scope>
    <source>
        <strain evidence="2 3">Is-34</strain>
    </source>
</reference>
<name>A0A0A3XGJ0_BRAJP</name>
<evidence type="ECO:0000313" key="2">
    <source>
        <dbReference type="EMBL" id="KGT73497.1"/>
    </source>
</evidence>
<dbReference type="eggNOG" id="COG3576">
    <property type="taxonomic scope" value="Bacteria"/>
</dbReference>
<gene>
    <name evidence="2" type="ORF">MA20_43645</name>
</gene>
<dbReference type="EMBL" id="JRPN01000045">
    <property type="protein sequence ID" value="KGT73497.1"/>
    <property type="molecule type" value="Genomic_DNA"/>
</dbReference>
<evidence type="ECO:0000259" key="1">
    <source>
        <dbReference type="Pfam" id="PF01243"/>
    </source>
</evidence>
<evidence type="ECO:0000313" key="3">
    <source>
        <dbReference type="Proteomes" id="UP000030377"/>
    </source>
</evidence>
<feature type="domain" description="Pyridoxamine 5'-phosphate oxidase N-terminal" evidence="1">
    <location>
        <begin position="8"/>
        <end position="133"/>
    </location>
</feature>
<dbReference type="PANTHER" id="PTHR39336:SF1">
    <property type="entry name" value="PYRIDOXAMINE PHOSPHATE OXIDASE FAMILY PROTEIN (AFU_ORTHOLOGUE AFUA_6G11440)"/>
    <property type="match status" value="1"/>
</dbReference>
<dbReference type="PANTHER" id="PTHR39336">
    <property type="entry name" value="PYRIDOXAMINE PHOSPHATE OXIDASE FAMILY PROTEIN (AFU_ORTHOLOGUE AFUA_6G11440)"/>
    <property type="match status" value="1"/>
</dbReference>
<proteinExistence type="predicted"/>
<dbReference type="Pfam" id="PF01243">
    <property type="entry name" value="PNPOx_N"/>
    <property type="match status" value="1"/>
</dbReference>
<organism evidence="2 3">
    <name type="scientific">Bradyrhizobium japonicum</name>
    <dbReference type="NCBI Taxonomy" id="375"/>
    <lineage>
        <taxon>Bacteria</taxon>
        <taxon>Pseudomonadati</taxon>
        <taxon>Pseudomonadota</taxon>
        <taxon>Alphaproteobacteria</taxon>
        <taxon>Hyphomicrobiales</taxon>
        <taxon>Nitrobacteraceae</taxon>
        <taxon>Bradyrhizobium</taxon>
    </lineage>
</organism>
<dbReference type="STRING" id="375.BKD09_RS02350"/>